<feature type="region of interest" description="Disordered" evidence="1">
    <location>
        <begin position="244"/>
        <end position="315"/>
    </location>
</feature>
<feature type="compositionally biased region" description="Acidic residues" evidence="1">
    <location>
        <begin position="17"/>
        <end position="30"/>
    </location>
</feature>
<keyword evidence="2" id="KW-0472">Membrane</keyword>
<keyword evidence="4" id="KW-1185">Reference proteome</keyword>
<feature type="compositionally biased region" description="Polar residues" evidence="1">
    <location>
        <begin position="297"/>
        <end position="315"/>
    </location>
</feature>
<keyword evidence="2" id="KW-0812">Transmembrane</keyword>
<dbReference type="EMBL" id="KE164201">
    <property type="protein sequence ID" value="EPQ16029.1"/>
    <property type="molecule type" value="Genomic_DNA"/>
</dbReference>
<feature type="compositionally biased region" description="Polar residues" evidence="1">
    <location>
        <begin position="244"/>
        <end position="259"/>
    </location>
</feature>
<feature type="transmembrane region" description="Helical" evidence="2">
    <location>
        <begin position="416"/>
        <end position="438"/>
    </location>
</feature>
<feature type="compositionally biased region" description="Low complexity" evidence="1">
    <location>
        <begin position="44"/>
        <end position="55"/>
    </location>
</feature>
<feature type="transmembrane region" description="Helical" evidence="2">
    <location>
        <begin position="487"/>
        <end position="506"/>
    </location>
</feature>
<protein>
    <submittedName>
        <fullName evidence="3">Uncharacterized protein</fullName>
    </submittedName>
</protein>
<accession>S7NF47</accession>
<feature type="region of interest" description="Disordered" evidence="1">
    <location>
        <begin position="194"/>
        <end position="214"/>
    </location>
</feature>
<evidence type="ECO:0000256" key="2">
    <source>
        <dbReference type="SAM" id="Phobius"/>
    </source>
</evidence>
<name>S7NF47_MYOBR</name>
<reference evidence="3 4" key="1">
    <citation type="journal article" date="2013" name="Nat. Commun.">
        <title>Genome analysis reveals insights into physiology and longevity of the Brandt's bat Myotis brandtii.</title>
        <authorList>
            <person name="Seim I."/>
            <person name="Fang X."/>
            <person name="Xiong Z."/>
            <person name="Lobanov A.V."/>
            <person name="Huang Z."/>
            <person name="Ma S."/>
            <person name="Feng Y."/>
            <person name="Turanov A.A."/>
            <person name="Zhu Y."/>
            <person name="Lenz T.L."/>
            <person name="Gerashchenko M.V."/>
            <person name="Fan D."/>
            <person name="Hee Yim S."/>
            <person name="Yao X."/>
            <person name="Jordan D."/>
            <person name="Xiong Y."/>
            <person name="Ma Y."/>
            <person name="Lyapunov A.N."/>
            <person name="Chen G."/>
            <person name="Kulakova O.I."/>
            <person name="Sun Y."/>
            <person name="Lee S.G."/>
            <person name="Bronson R.T."/>
            <person name="Moskalev A.A."/>
            <person name="Sunyaev S.R."/>
            <person name="Zhang G."/>
            <person name="Krogh A."/>
            <person name="Wang J."/>
            <person name="Gladyshev V.N."/>
        </authorList>
    </citation>
    <scope>NUCLEOTIDE SEQUENCE [LARGE SCALE GENOMIC DNA]</scope>
</reference>
<evidence type="ECO:0000256" key="1">
    <source>
        <dbReference type="SAM" id="MobiDB-lite"/>
    </source>
</evidence>
<dbReference type="eggNOG" id="ENOG502RWFT">
    <property type="taxonomic scope" value="Eukaryota"/>
</dbReference>
<keyword evidence="2" id="KW-1133">Transmembrane helix</keyword>
<dbReference type="KEGG" id="myb:102250371"/>
<feature type="compositionally biased region" description="Polar residues" evidence="1">
    <location>
        <begin position="1"/>
        <end position="15"/>
    </location>
</feature>
<feature type="region of interest" description="Disordered" evidence="1">
    <location>
        <begin position="368"/>
        <end position="395"/>
    </location>
</feature>
<organism evidence="3 4">
    <name type="scientific">Myotis brandtii</name>
    <name type="common">Brandt's bat</name>
    <dbReference type="NCBI Taxonomy" id="109478"/>
    <lineage>
        <taxon>Eukaryota</taxon>
        <taxon>Metazoa</taxon>
        <taxon>Chordata</taxon>
        <taxon>Craniata</taxon>
        <taxon>Vertebrata</taxon>
        <taxon>Euteleostomi</taxon>
        <taxon>Mammalia</taxon>
        <taxon>Eutheria</taxon>
        <taxon>Laurasiatheria</taxon>
        <taxon>Chiroptera</taxon>
        <taxon>Yangochiroptera</taxon>
        <taxon>Vespertilionidae</taxon>
        <taxon>Myotis</taxon>
    </lineage>
</organism>
<evidence type="ECO:0000313" key="3">
    <source>
        <dbReference type="EMBL" id="EPQ16029.1"/>
    </source>
</evidence>
<feature type="compositionally biased region" description="Polar residues" evidence="1">
    <location>
        <begin position="32"/>
        <end position="43"/>
    </location>
</feature>
<dbReference type="AlphaFoldDB" id="S7NF47"/>
<dbReference type="Proteomes" id="UP000052978">
    <property type="component" value="Unassembled WGS sequence"/>
</dbReference>
<feature type="compositionally biased region" description="Polar residues" evidence="1">
    <location>
        <begin position="368"/>
        <end position="387"/>
    </location>
</feature>
<evidence type="ECO:0000313" key="4">
    <source>
        <dbReference type="Proteomes" id="UP000052978"/>
    </source>
</evidence>
<proteinExistence type="predicted"/>
<sequence length="538" mass="59468">MSHKSQFGQQSNQAEVLTEDPESEAQDETSDPLPNTSRLSAQDPSPITPSSPVSIQEPQPILHSPRVSMQEPTPILHSRRVSIQEPPSIPHSRRVSIQEPPPILHTRRVSIQEHPPIVHTRRVSIQEHPPIVHTRRVSIQEHPPVIQETLPVVHTRRVSIQEPPPILHMRRVSIQEPSSILRTRRASIQEPSSILRTRRASVQEPSPIDNSLWGSIREAPSLGNISQKSIQETPSTVNIGQTSIQETPSVSSVHQASPQDTPPVTPLNTLTVQPSVQTSSQIPRFSIPRPSLMPHTPHTSQTSLGDNLTSTQSQSLRVPGIKFPNRASVDVPPSITDSPEASVESMESILWVSQEVFKESLYNLQVSKNSPDSDIPLHSSTDTSSGRYSVRAKRRHSQLPLGTRLLHQAKKLSRQLSLVLSLVGAVIIGLITLGQPWVHFQVPLTLPGGPADPPPQTIPINTIFIVRCSDVSCLHEQDHNAYLLDSAWAFFFISSFTGFCLCLILIDITFFTKSNVPVLDFSNIVLSNLTGMALRSFL</sequence>
<feature type="region of interest" description="Disordered" evidence="1">
    <location>
        <begin position="1"/>
        <end position="58"/>
    </location>
</feature>
<gene>
    <name evidence="3" type="ORF">D623_10017706</name>
</gene>